<dbReference type="SUPFAM" id="SSF49265">
    <property type="entry name" value="Fibronectin type III"/>
    <property type="match status" value="1"/>
</dbReference>
<dbReference type="InterPro" id="IPR052090">
    <property type="entry name" value="Cytolytic_pore-forming_toxin"/>
</dbReference>
<dbReference type="InterPro" id="IPR048997">
    <property type="entry name" value="Stonustoxin-like_helical"/>
</dbReference>
<protein>
    <recommendedName>
        <fullName evidence="5">Fibronectin type-III domain-containing protein</fullName>
    </recommendedName>
</protein>
<dbReference type="AlphaFoldDB" id="A0A6J8DTX1"/>
<evidence type="ECO:0000313" key="4">
    <source>
        <dbReference type="Proteomes" id="UP000507470"/>
    </source>
</evidence>
<evidence type="ECO:0000259" key="1">
    <source>
        <dbReference type="Pfam" id="PF21109"/>
    </source>
</evidence>
<dbReference type="PANTHER" id="PTHR31594:SF16">
    <property type="entry name" value="SI:CH211-281L24.3"/>
    <property type="match status" value="1"/>
</dbReference>
<accession>A0A6J8DTX1</accession>
<proteinExistence type="predicted"/>
<dbReference type="PANTHER" id="PTHR31594">
    <property type="entry name" value="AIG1-TYPE G DOMAIN-CONTAINING PROTEIN"/>
    <property type="match status" value="1"/>
</dbReference>
<evidence type="ECO:0000313" key="3">
    <source>
        <dbReference type="EMBL" id="CAC5410240.1"/>
    </source>
</evidence>
<name>A0A6J8DTX1_MYTCO</name>
<keyword evidence="4" id="KW-1185">Reference proteome</keyword>
<gene>
    <name evidence="3" type="ORF">MCOR_43442</name>
</gene>
<dbReference type="Pfam" id="PF21109">
    <property type="entry name" value="Stonustoxin_helical"/>
    <property type="match status" value="1"/>
</dbReference>
<reference evidence="3 4" key="1">
    <citation type="submission" date="2020-06" db="EMBL/GenBank/DDBJ databases">
        <authorList>
            <person name="Li R."/>
            <person name="Bekaert M."/>
        </authorList>
    </citation>
    <scope>NUCLEOTIDE SEQUENCE [LARGE SCALE GENOMIC DNA]</scope>
    <source>
        <strain evidence="4">wild</strain>
    </source>
</reference>
<evidence type="ECO:0000259" key="2">
    <source>
        <dbReference type="Pfam" id="PF24674"/>
    </source>
</evidence>
<dbReference type="InterPro" id="IPR056072">
    <property type="entry name" value="SNTX_MACPF/CDC-like_dom"/>
</dbReference>
<feature type="domain" description="Stonustoxin-like helical" evidence="1">
    <location>
        <begin position="270"/>
        <end position="360"/>
    </location>
</feature>
<evidence type="ECO:0008006" key="5">
    <source>
        <dbReference type="Google" id="ProtNLM"/>
    </source>
</evidence>
<dbReference type="EMBL" id="CACVKT020007757">
    <property type="protein sequence ID" value="CAC5410240.1"/>
    <property type="molecule type" value="Genomic_DNA"/>
</dbReference>
<dbReference type="Pfam" id="PF24674">
    <property type="entry name" value="MACPF_SNTX"/>
    <property type="match status" value="1"/>
</dbReference>
<sequence length="567" mass="65852">MDENEIPALGRPFELGMLYDIRTNNIITNRRIWEEKSIKLHTVSQPQPQCDFDFTTEDTISAKTSFLDINADLKLSVLFGLVGVNGSAKYLENHRRFTRQSRVSLKYRCRTHFKELEIKTIMSERQVDRSALNYGTASHIVSGILYGIDAIFIFDRNATDDEDERQIHKKLEAMVKFLPKTSVASNIDEGKLLNDVKFTYHGDIPLDCEPTSFEEAVNIYKTLPSKIGHKGENCVPMTVWLYPLHKLTGKTLTLNRHLLDVTVVNQIQDRLENIQILRMKCNDLASRPTCEYDESYRQKIVEVRTIVDKSERELKTRLSKTVTAVTSIDLVKQNVEDILKEFKKSTISYENLDKNLSEMRTVINVLDTCVRKIQPVTKDIPFKLPPKENFFGDLREDESRSTTAEQRKQKLRSNIRSLRKPVKEDIDMFILKYSETEKTNIKQSNVERDDDFEHSISVRPSKPSIIRSFKDMIHIALQLPRNVTGDYLYEVSYRCVDDVVWKIFRTETTGIKKSLGPFLKCNTDYVFRVRRNCNGVLGEYSEISDVIKTEYCSCKNCDVWCWFIFTM</sequence>
<dbReference type="InterPro" id="IPR036116">
    <property type="entry name" value="FN3_sf"/>
</dbReference>
<feature type="domain" description="SNTX MACPF/CDC-like" evidence="2">
    <location>
        <begin position="6"/>
        <end position="166"/>
    </location>
</feature>
<organism evidence="3 4">
    <name type="scientific">Mytilus coruscus</name>
    <name type="common">Sea mussel</name>
    <dbReference type="NCBI Taxonomy" id="42192"/>
    <lineage>
        <taxon>Eukaryota</taxon>
        <taxon>Metazoa</taxon>
        <taxon>Spiralia</taxon>
        <taxon>Lophotrochozoa</taxon>
        <taxon>Mollusca</taxon>
        <taxon>Bivalvia</taxon>
        <taxon>Autobranchia</taxon>
        <taxon>Pteriomorphia</taxon>
        <taxon>Mytilida</taxon>
        <taxon>Mytiloidea</taxon>
        <taxon>Mytilidae</taxon>
        <taxon>Mytilinae</taxon>
        <taxon>Mytilus</taxon>
    </lineage>
</organism>
<dbReference type="OrthoDB" id="6128631at2759"/>
<dbReference type="Proteomes" id="UP000507470">
    <property type="component" value="Unassembled WGS sequence"/>
</dbReference>